<dbReference type="Proteomes" id="UP000001943">
    <property type="component" value="Chromosome"/>
</dbReference>
<dbReference type="PaxDb" id="212042-APH_0458"/>
<sequence>MIAAISRLHAFTLRYDKGEIIVLRLLRYALKGHLSRSKLEHPATTLSVCNDDEGAV</sequence>
<protein>
    <submittedName>
        <fullName evidence="1">Uncharacterized protein</fullName>
    </submittedName>
</protein>
<name>Q2GKP1_ANAPZ</name>
<organism evidence="1 2">
    <name type="scientific">Anaplasma phagocytophilum (strain HZ)</name>
    <dbReference type="NCBI Taxonomy" id="212042"/>
    <lineage>
        <taxon>Bacteria</taxon>
        <taxon>Pseudomonadati</taxon>
        <taxon>Pseudomonadota</taxon>
        <taxon>Alphaproteobacteria</taxon>
        <taxon>Rickettsiales</taxon>
        <taxon>Anaplasmataceae</taxon>
        <taxon>Anaplasma</taxon>
        <taxon>phagocytophilum group</taxon>
    </lineage>
</organism>
<dbReference type="AlphaFoldDB" id="Q2GKP1"/>
<reference evidence="1 2" key="1">
    <citation type="journal article" date="2006" name="PLoS Genet.">
        <title>Comparative genomics of emerging human ehrlichiosis agents.</title>
        <authorList>
            <person name="Dunning Hotopp J.C."/>
            <person name="Lin M."/>
            <person name="Madupu R."/>
            <person name="Crabtree J."/>
            <person name="Angiuoli S.V."/>
            <person name="Eisen J.A."/>
            <person name="Seshadri R."/>
            <person name="Ren Q."/>
            <person name="Wu M."/>
            <person name="Utterback T.R."/>
            <person name="Smith S."/>
            <person name="Lewis M."/>
            <person name="Khouri H."/>
            <person name="Zhang C."/>
            <person name="Niu H."/>
            <person name="Lin Q."/>
            <person name="Ohashi N."/>
            <person name="Zhi N."/>
            <person name="Nelson W."/>
            <person name="Brinkac L.M."/>
            <person name="Dodson R.J."/>
            <person name="Rosovitz M.J."/>
            <person name="Sundaram J."/>
            <person name="Daugherty S.C."/>
            <person name="Davidsen T."/>
            <person name="Durkin A.S."/>
            <person name="Gwinn M."/>
            <person name="Haft D.H."/>
            <person name="Selengut J.D."/>
            <person name="Sullivan S.A."/>
            <person name="Zafar N."/>
            <person name="Zhou L."/>
            <person name="Benahmed F."/>
            <person name="Forberger H."/>
            <person name="Halpin R."/>
            <person name="Mulligan S."/>
            <person name="Robinson J."/>
            <person name="White O."/>
            <person name="Rikihisa Y."/>
            <person name="Tettelin H."/>
        </authorList>
    </citation>
    <scope>NUCLEOTIDE SEQUENCE [LARGE SCALE GENOMIC DNA]</scope>
    <source>
        <strain evidence="1 2">HZ</strain>
    </source>
</reference>
<accession>Q2GKP1</accession>
<keyword evidence="2" id="KW-1185">Reference proteome</keyword>
<dbReference type="EnsemblBacteria" id="ABD44126">
    <property type="protein sequence ID" value="ABD44126"/>
    <property type="gene ID" value="APH_0458"/>
</dbReference>
<dbReference type="EMBL" id="CP000235">
    <property type="protein sequence ID" value="ABD44126.1"/>
    <property type="molecule type" value="Genomic_DNA"/>
</dbReference>
<dbReference type="KEGG" id="aph:APH_0458"/>
<proteinExistence type="predicted"/>
<gene>
    <name evidence="1" type="ordered locus">APH_0458</name>
</gene>
<evidence type="ECO:0000313" key="2">
    <source>
        <dbReference type="Proteomes" id="UP000001943"/>
    </source>
</evidence>
<dbReference type="HOGENOM" id="CLU_3003956_0_0_5"/>
<evidence type="ECO:0000313" key="1">
    <source>
        <dbReference type="EMBL" id="ABD44126.1"/>
    </source>
</evidence>